<dbReference type="PANTHER" id="PTHR35534:SF1">
    <property type="entry name" value="LARGE RIBOSOMAL SUBUNIT PROTEIN BL32"/>
    <property type="match status" value="1"/>
</dbReference>
<dbReference type="GO" id="GO:0006412">
    <property type="term" value="P:translation"/>
    <property type="evidence" value="ECO:0007669"/>
    <property type="project" value="UniProtKB-UniRule"/>
</dbReference>
<evidence type="ECO:0000256" key="1">
    <source>
        <dbReference type="ARBA" id="ARBA00008560"/>
    </source>
</evidence>
<accession>A0A075WY14</accession>
<gene>
    <name evidence="5" type="primary">rpmF</name>
    <name evidence="7" type="ORF">HL41_00765</name>
</gene>
<dbReference type="eggNOG" id="COG0333">
    <property type="taxonomic scope" value="Bacteria"/>
</dbReference>
<dbReference type="OrthoDB" id="9812874at2"/>
<dbReference type="SUPFAM" id="SSF57829">
    <property type="entry name" value="Zn-binding ribosomal proteins"/>
    <property type="match status" value="1"/>
</dbReference>
<dbReference type="KEGG" id="tcm:HL41_00765"/>
<evidence type="ECO:0000256" key="5">
    <source>
        <dbReference type="HAMAP-Rule" id="MF_00340"/>
    </source>
</evidence>
<dbReference type="EMBL" id="CP008796">
    <property type="protein sequence ID" value="AIH03477.1"/>
    <property type="molecule type" value="Genomic_DNA"/>
</dbReference>
<dbReference type="STRING" id="289377.HL41_00765"/>
<evidence type="ECO:0000313" key="7">
    <source>
        <dbReference type="EMBL" id="AIH03477.1"/>
    </source>
</evidence>
<dbReference type="InterPro" id="IPR002677">
    <property type="entry name" value="Ribosomal_bL32"/>
</dbReference>
<dbReference type="HAMAP" id="MF_00340">
    <property type="entry name" value="Ribosomal_bL32"/>
    <property type="match status" value="1"/>
</dbReference>
<keyword evidence="3 5" id="KW-0687">Ribonucleoprotein</keyword>
<comment type="similarity">
    <text evidence="1 5">Belongs to the bacterial ribosomal protein bL32 family.</text>
</comment>
<evidence type="ECO:0000256" key="3">
    <source>
        <dbReference type="ARBA" id="ARBA00023274"/>
    </source>
</evidence>
<dbReference type="GO" id="GO:0003735">
    <property type="term" value="F:structural constituent of ribosome"/>
    <property type="evidence" value="ECO:0007669"/>
    <property type="project" value="InterPro"/>
</dbReference>
<dbReference type="InterPro" id="IPR044957">
    <property type="entry name" value="Ribosomal_bL32_bact"/>
</dbReference>
<evidence type="ECO:0000256" key="6">
    <source>
        <dbReference type="SAM" id="MobiDB-lite"/>
    </source>
</evidence>
<organism evidence="7 8">
    <name type="scientific">Thermodesulfobacterium commune DSM 2178</name>
    <dbReference type="NCBI Taxonomy" id="289377"/>
    <lineage>
        <taxon>Bacteria</taxon>
        <taxon>Pseudomonadati</taxon>
        <taxon>Thermodesulfobacteriota</taxon>
        <taxon>Thermodesulfobacteria</taxon>
        <taxon>Thermodesulfobacteriales</taxon>
        <taxon>Thermodesulfobacteriaceae</taxon>
        <taxon>Thermodesulfobacterium</taxon>
    </lineage>
</organism>
<dbReference type="PANTHER" id="PTHR35534">
    <property type="entry name" value="50S RIBOSOMAL PROTEIN L32"/>
    <property type="match status" value="1"/>
</dbReference>
<protein>
    <recommendedName>
        <fullName evidence="4 5">Large ribosomal subunit protein bL32</fullName>
    </recommendedName>
</protein>
<reference evidence="7 8" key="1">
    <citation type="journal article" date="2015" name="Genome Announc.">
        <title>Genome Sequence of a Sulfate-Reducing Thermophilic Bacterium, Thermodesulfobacterium commune DSM 2178T (Phylum Thermodesulfobacteria).</title>
        <authorList>
            <person name="Bhatnagar S."/>
            <person name="Badger J.H."/>
            <person name="Madupu R."/>
            <person name="Khouri H.M."/>
            <person name="O'Connor E.M."/>
            <person name="Robb F.T."/>
            <person name="Ward N.L."/>
            <person name="Eisen J.A."/>
        </authorList>
    </citation>
    <scope>NUCLEOTIDE SEQUENCE [LARGE SCALE GENOMIC DNA]</scope>
    <source>
        <strain evidence="7 8">DSM 2178</strain>
    </source>
</reference>
<dbReference type="RefSeq" id="WP_022854664.1">
    <property type="nucleotide sequence ID" value="NZ_CP008796.1"/>
</dbReference>
<dbReference type="GO" id="GO:0015934">
    <property type="term" value="C:large ribosomal subunit"/>
    <property type="evidence" value="ECO:0007669"/>
    <property type="project" value="InterPro"/>
</dbReference>
<keyword evidence="8" id="KW-1185">Reference proteome</keyword>
<feature type="region of interest" description="Disordered" evidence="6">
    <location>
        <begin position="1"/>
        <end position="21"/>
    </location>
</feature>
<evidence type="ECO:0000256" key="4">
    <source>
        <dbReference type="ARBA" id="ARBA00035178"/>
    </source>
</evidence>
<dbReference type="AlphaFoldDB" id="A0A075WY14"/>
<dbReference type="Proteomes" id="UP000028481">
    <property type="component" value="Chromosome"/>
</dbReference>
<evidence type="ECO:0000313" key="8">
    <source>
        <dbReference type="Proteomes" id="UP000028481"/>
    </source>
</evidence>
<dbReference type="InterPro" id="IPR011332">
    <property type="entry name" value="Ribosomal_zn-bd"/>
</dbReference>
<feature type="compositionally biased region" description="Basic residues" evidence="6">
    <location>
        <begin position="1"/>
        <end position="20"/>
    </location>
</feature>
<dbReference type="HOGENOM" id="CLU_129084_1_3_0"/>
<keyword evidence="2 5" id="KW-0689">Ribosomal protein</keyword>
<name>A0A075WY14_9BACT</name>
<dbReference type="Gene3D" id="1.20.5.640">
    <property type="entry name" value="Single helix bin"/>
    <property type="match status" value="1"/>
</dbReference>
<dbReference type="NCBIfam" id="TIGR01031">
    <property type="entry name" value="rpmF_bact"/>
    <property type="match status" value="1"/>
</dbReference>
<sequence>MAVPKRKTSRSRRGMRRAHKHLEAPSFSVCPRCKSAKLPHRVCPSCGYYKSKQVLEKESS</sequence>
<dbReference type="PaxDb" id="289377-HL41_00765"/>
<dbReference type="Pfam" id="PF01783">
    <property type="entry name" value="Ribosomal_L32p"/>
    <property type="match status" value="1"/>
</dbReference>
<proteinExistence type="inferred from homology"/>
<evidence type="ECO:0000256" key="2">
    <source>
        <dbReference type="ARBA" id="ARBA00022980"/>
    </source>
</evidence>